<dbReference type="RefSeq" id="WP_217067834.1">
    <property type="nucleotide sequence ID" value="NZ_JAHQCS010000147.1"/>
</dbReference>
<dbReference type="Proteomes" id="UP000784880">
    <property type="component" value="Unassembled WGS sequence"/>
</dbReference>
<proteinExistence type="inferred from homology"/>
<comment type="caution">
    <text evidence="9">The sequence shown here is derived from an EMBL/GenBank/DDBJ whole genome shotgun (WGS) entry which is preliminary data.</text>
</comment>
<dbReference type="PANTHER" id="PTHR30193">
    <property type="entry name" value="ABC TRANSPORTER PERMEASE PROTEIN"/>
    <property type="match status" value="1"/>
</dbReference>
<keyword evidence="10" id="KW-1185">Reference proteome</keyword>
<evidence type="ECO:0000256" key="5">
    <source>
        <dbReference type="ARBA" id="ARBA00022989"/>
    </source>
</evidence>
<accession>A0ABS6JJ62</accession>
<feature type="transmembrane region" description="Helical" evidence="7">
    <location>
        <begin position="44"/>
        <end position="70"/>
    </location>
</feature>
<feature type="transmembrane region" description="Helical" evidence="7">
    <location>
        <begin position="105"/>
        <end position="126"/>
    </location>
</feature>
<comment type="similarity">
    <text evidence="7">Belongs to the binding-protein-dependent transport system permease family.</text>
</comment>
<dbReference type="PANTHER" id="PTHR30193:SF37">
    <property type="entry name" value="INNER MEMBRANE ABC TRANSPORTER PERMEASE PROTEIN YCJO"/>
    <property type="match status" value="1"/>
</dbReference>
<evidence type="ECO:0000256" key="6">
    <source>
        <dbReference type="ARBA" id="ARBA00023136"/>
    </source>
</evidence>
<protein>
    <submittedName>
        <fullName evidence="9">Sugar ABC transporter permease</fullName>
    </submittedName>
</protein>
<keyword evidence="2 7" id="KW-0813">Transport</keyword>
<feature type="transmembrane region" description="Helical" evidence="7">
    <location>
        <begin position="293"/>
        <end position="314"/>
    </location>
</feature>
<feature type="transmembrane region" description="Helical" evidence="7">
    <location>
        <begin position="232"/>
        <end position="257"/>
    </location>
</feature>
<dbReference type="EMBL" id="JAHQCS010000147">
    <property type="protein sequence ID" value="MBU9713683.1"/>
    <property type="molecule type" value="Genomic_DNA"/>
</dbReference>
<dbReference type="CDD" id="cd06261">
    <property type="entry name" value="TM_PBP2"/>
    <property type="match status" value="1"/>
</dbReference>
<gene>
    <name evidence="9" type="ORF">KS419_18295</name>
</gene>
<evidence type="ECO:0000259" key="8">
    <source>
        <dbReference type="PROSITE" id="PS50928"/>
    </source>
</evidence>
<evidence type="ECO:0000313" key="9">
    <source>
        <dbReference type="EMBL" id="MBU9713683.1"/>
    </source>
</evidence>
<evidence type="ECO:0000256" key="1">
    <source>
        <dbReference type="ARBA" id="ARBA00004651"/>
    </source>
</evidence>
<organism evidence="9 10">
    <name type="scientific">Evansella tamaricis</name>
    <dbReference type="NCBI Taxonomy" id="2069301"/>
    <lineage>
        <taxon>Bacteria</taxon>
        <taxon>Bacillati</taxon>
        <taxon>Bacillota</taxon>
        <taxon>Bacilli</taxon>
        <taxon>Bacillales</taxon>
        <taxon>Bacillaceae</taxon>
        <taxon>Evansella</taxon>
    </lineage>
</organism>
<keyword evidence="5 7" id="KW-1133">Transmembrane helix</keyword>
<evidence type="ECO:0000256" key="2">
    <source>
        <dbReference type="ARBA" id="ARBA00022448"/>
    </source>
</evidence>
<evidence type="ECO:0000256" key="4">
    <source>
        <dbReference type="ARBA" id="ARBA00022692"/>
    </source>
</evidence>
<evidence type="ECO:0000256" key="7">
    <source>
        <dbReference type="RuleBase" id="RU363032"/>
    </source>
</evidence>
<dbReference type="PROSITE" id="PS50928">
    <property type="entry name" value="ABC_TM1"/>
    <property type="match status" value="1"/>
</dbReference>
<dbReference type="Pfam" id="PF00528">
    <property type="entry name" value="BPD_transp_1"/>
    <property type="match status" value="1"/>
</dbReference>
<dbReference type="InterPro" id="IPR000515">
    <property type="entry name" value="MetI-like"/>
</dbReference>
<sequence length="324" mass="37606">MDENYLLVNPNRTNKDRKIPHSLEEKKAMKSRVMRKNFNKLMPYLLVLPAITLLFIFVLLPLILTFLLSFTNWNLMTVEFDWVGIKQYERLFNDPLFWKVVRNTLVFTFFSVLLTLCLALFFSALFDQKRKGGSFYKSLLFVPYITPMVPMSIVFLWLLDQYYGLFNTVLVDIGIGRIPWLTDPRWAMVSIILISVWKTIGYNTLILLAGLQNVPNTVKEAARMDGATSRQVFLRITMPLLSPNIFFVVVVGIITSFQAYDIIYMMTNGGPANSTNMVLYYMYQHGFQYFDTAYGSAIAVILFLGLITITFVQLKWSKKWVHYS</sequence>
<dbReference type="InterPro" id="IPR051393">
    <property type="entry name" value="ABC_transporter_permease"/>
</dbReference>
<evidence type="ECO:0000256" key="3">
    <source>
        <dbReference type="ARBA" id="ARBA00022475"/>
    </source>
</evidence>
<keyword evidence="4 7" id="KW-0812">Transmembrane</keyword>
<feature type="transmembrane region" description="Helical" evidence="7">
    <location>
        <begin position="138"/>
        <end position="159"/>
    </location>
</feature>
<feature type="transmembrane region" description="Helical" evidence="7">
    <location>
        <begin position="186"/>
        <end position="211"/>
    </location>
</feature>
<keyword evidence="3" id="KW-1003">Cell membrane</keyword>
<comment type="subcellular location">
    <subcellularLocation>
        <location evidence="1 7">Cell membrane</location>
        <topology evidence="1 7">Multi-pass membrane protein</topology>
    </subcellularLocation>
</comment>
<feature type="domain" description="ABC transmembrane type-1" evidence="8">
    <location>
        <begin position="101"/>
        <end position="313"/>
    </location>
</feature>
<keyword evidence="6 7" id="KW-0472">Membrane</keyword>
<name>A0ABS6JJ62_9BACI</name>
<reference evidence="9 10" key="1">
    <citation type="submission" date="2021-06" db="EMBL/GenBank/DDBJ databases">
        <title>Bacillus sp. RD4P76, an endophyte from a halophyte.</title>
        <authorList>
            <person name="Sun J.-Q."/>
        </authorList>
    </citation>
    <scope>NUCLEOTIDE SEQUENCE [LARGE SCALE GENOMIC DNA]</scope>
    <source>
        <strain evidence="9 10">CGMCC 1.15917</strain>
    </source>
</reference>
<evidence type="ECO:0000313" key="10">
    <source>
        <dbReference type="Proteomes" id="UP000784880"/>
    </source>
</evidence>